<reference evidence="1 2" key="1">
    <citation type="submission" date="2016-07" db="EMBL/GenBank/DDBJ databases">
        <title>Multiple horizontal gene transfer events from other fungi enriched the ability of initially mycotrophic Trichoderma (Ascomycota) to feed on dead plant biomass.</title>
        <authorList>
            <consortium name="DOE Joint Genome Institute"/>
            <person name="Aerts A."/>
            <person name="Atanasova L."/>
            <person name="Chenthamara K."/>
            <person name="Zhang J."/>
            <person name="Grujic M."/>
            <person name="Henrissat B."/>
            <person name="Kuo A."/>
            <person name="Salamov A."/>
            <person name="Lipzen A."/>
            <person name="Labutti K."/>
            <person name="Barry K."/>
            <person name="Miao Y."/>
            <person name="Rahimi M.J."/>
            <person name="Shen Q."/>
            <person name="Grigoriev I.V."/>
            <person name="Kubicek C.P."/>
            <person name="Druzhinina I.S."/>
        </authorList>
    </citation>
    <scope>NUCLEOTIDE SEQUENCE [LARGE SCALE GENOMIC DNA]</scope>
    <source>
        <strain evidence="1 2">CBS 433.97</strain>
    </source>
</reference>
<proteinExistence type="predicted"/>
<sequence>HVWNSGGRLPWQFCPLGKNPNSIHPLLHRAQAATLYKLHASPSPSEIGKLPAFKRRVAQPAIKSFCQWDLPNISRFEASPRKVSCPRLPKYDHLLPPTVVP</sequence>
<dbReference type="Proteomes" id="UP000240493">
    <property type="component" value="Unassembled WGS sequence"/>
</dbReference>
<feature type="non-terminal residue" evidence="1">
    <location>
        <position position="1"/>
    </location>
</feature>
<organism evidence="1 2">
    <name type="scientific">Trichoderma asperellum (strain ATCC 204424 / CBS 433.97 / NBRC 101777)</name>
    <dbReference type="NCBI Taxonomy" id="1042311"/>
    <lineage>
        <taxon>Eukaryota</taxon>
        <taxon>Fungi</taxon>
        <taxon>Dikarya</taxon>
        <taxon>Ascomycota</taxon>
        <taxon>Pezizomycotina</taxon>
        <taxon>Sordariomycetes</taxon>
        <taxon>Hypocreomycetidae</taxon>
        <taxon>Hypocreales</taxon>
        <taxon>Hypocreaceae</taxon>
        <taxon>Trichoderma</taxon>
    </lineage>
</organism>
<dbReference type="EMBL" id="KZ679256">
    <property type="protein sequence ID" value="PTB46606.1"/>
    <property type="molecule type" value="Genomic_DNA"/>
</dbReference>
<evidence type="ECO:0000313" key="1">
    <source>
        <dbReference type="EMBL" id="PTB46606.1"/>
    </source>
</evidence>
<name>A0A2T3ZP65_TRIA4</name>
<gene>
    <name evidence="1" type="ORF">M441DRAFT_75439</name>
</gene>
<protein>
    <submittedName>
        <fullName evidence="1">Uncharacterized protein</fullName>
    </submittedName>
</protein>
<evidence type="ECO:0000313" key="2">
    <source>
        <dbReference type="Proteomes" id="UP000240493"/>
    </source>
</evidence>
<accession>A0A2T3ZP65</accession>
<keyword evidence="2" id="KW-1185">Reference proteome</keyword>
<dbReference type="AlphaFoldDB" id="A0A2T3ZP65"/>